<evidence type="ECO:0000313" key="2">
    <source>
        <dbReference type="Proteomes" id="UP000054270"/>
    </source>
</evidence>
<reference evidence="2" key="1">
    <citation type="submission" date="2014-04" db="EMBL/GenBank/DDBJ databases">
        <title>Evolutionary Origins and Diversification of the Mycorrhizal Mutualists.</title>
        <authorList>
            <consortium name="DOE Joint Genome Institute"/>
            <consortium name="Mycorrhizal Genomics Consortium"/>
            <person name="Kohler A."/>
            <person name="Kuo A."/>
            <person name="Nagy L.G."/>
            <person name="Floudas D."/>
            <person name="Copeland A."/>
            <person name="Barry K.W."/>
            <person name="Cichocki N."/>
            <person name="Veneault-Fourrey C."/>
            <person name="LaButti K."/>
            <person name="Lindquist E.A."/>
            <person name="Lipzen A."/>
            <person name="Lundell T."/>
            <person name="Morin E."/>
            <person name="Murat C."/>
            <person name="Riley R."/>
            <person name="Ohm R."/>
            <person name="Sun H."/>
            <person name="Tunlid A."/>
            <person name="Henrissat B."/>
            <person name="Grigoriev I.V."/>
            <person name="Hibbett D.S."/>
            <person name="Martin F."/>
        </authorList>
    </citation>
    <scope>NUCLEOTIDE SEQUENCE [LARGE SCALE GENOMIC DNA]</scope>
    <source>
        <strain evidence="2">FD-334 SS-4</strain>
    </source>
</reference>
<protein>
    <submittedName>
        <fullName evidence="1">Uncharacterized protein</fullName>
    </submittedName>
</protein>
<gene>
    <name evidence="1" type="ORF">HYPSUDRAFT_275188</name>
</gene>
<accession>A0A0D2PCY8</accession>
<evidence type="ECO:0000313" key="1">
    <source>
        <dbReference type="EMBL" id="KJA26446.1"/>
    </source>
</evidence>
<keyword evidence="2" id="KW-1185">Reference proteome</keyword>
<proteinExistence type="predicted"/>
<name>A0A0D2PCY8_HYPSF</name>
<organism evidence="1 2">
    <name type="scientific">Hypholoma sublateritium (strain FD-334 SS-4)</name>
    <dbReference type="NCBI Taxonomy" id="945553"/>
    <lineage>
        <taxon>Eukaryota</taxon>
        <taxon>Fungi</taxon>
        <taxon>Dikarya</taxon>
        <taxon>Basidiomycota</taxon>
        <taxon>Agaricomycotina</taxon>
        <taxon>Agaricomycetes</taxon>
        <taxon>Agaricomycetidae</taxon>
        <taxon>Agaricales</taxon>
        <taxon>Agaricineae</taxon>
        <taxon>Strophariaceae</taxon>
        <taxon>Hypholoma</taxon>
    </lineage>
</organism>
<dbReference type="Proteomes" id="UP000054270">
    <property type="component" value="Unassembled WGS sequence"/>
</dbReference>
<dbReference type="AlphaFoldDB" id="A0A0D2PCY8"/>
<dbReference type="EMBL" id="KN817527">
    <property type="protein sequence ID" value="KJA26446.1"/>
    <property type="molecule type" value="Genomic_DNA"/>
</dbReference>
<sequence>MLPETPQRIISPRLFRKPRRNPAGIPTACTSCRCAVRALRLVRFLSLVQADYCGASRVPGVTAPSHSVGTARFIPQSLQQLRIFTPSWCAVRCSIPLALRWVLKADTMPPREVLCVCFCAVSIFRCLAVSCVPVVVQYGHHRVRRSPLRYACGSARVRPHAFRRPVPISRRCHGAPAGCCAIHMASRTHDVRASKDK</sequence>